<dbReference type="Proteomes" id="UP000385207">
    <property type="component" value="Unassembled WGS sequence"/>
</dbReference>
<reference evidence="1 2" key="1">
    <citation type="submission" date="2019-09" db="EMBL/GenBank/DDBJ databases">
        <authorList>
            <person name="Chandra G."/>
            <person name="Truman W A."/>
        </authorList>
    </citation>
    <scope>NUCLEOTIDE SEQUENCE [LARGE SCALE GENOMIC DNA]</scope>
    <source>
        <strain evidence="1">PS862</strain>
    </source>
</reference>
<evidence type="ECO:0000313" key="1">
    <source>
        <dbReference type="EMBL" id="VVP25618.1"/>
    </source>
</evidence>
<accession>A0A5E7MLH2</accession>
<proteinExistence type="predicted"/>
<name>A0A5E7MLH2_PSEFL</name>
<evidence type="ECO:0000313" key="2">
    <source>
        <dbReference type="Proteomes" id="UP000385207"/>
    </source>
</evidence>
<protein>
    <submittedName>
        <fullName evidence="1">Uncharacterized protein</fullName>
    </submittedName>
</protein>
<dbReference type="AlphaFoldDB" id="A0A5E7MLH2"/>
<dbReference type="EMBL" id="CABVII010000019">
    <property type="protein sequence ID" value="VVP25618.1"/>
    <property type="molecule type" value="Genomic_DNA"/>
</dbReference>
<dbReference type="OrthoDB" id="9808317at2"/>
<dbReference type="RefSeq" id="WP_150784631.1">
    <property type="nucleotide sequence ID" value="NZ_CABVII010000019.1"/>
</dbReference>
<organism evidence="1 2">
    <name type="scientific">Pseudomonas fluorescens</name>
    <dbReference type="NCBI Taxonomy" id="294"/>
    <lineage>
        <taxon>Bacteria</taxon>
        <taxon>Pseudomonadati</taxon>
        <taxon>Pseudomonadota</taxon>
        <taxon>Gammaproteobacteria</taxon>
        <taxon>Pseudomonadales</taxon>
        <taxon>Pseudomonadaceae</taxon>
        <taxon>Pseudomonas</taxon>
    </lineage>
</organism>
<gene>
    <name evidence="1" type="ORF">PS862_04086</name>
</gene>
<sequence length="80" mass="9020">MALIFDEYDAGRPDVMLEPQGKARARVLLTPAPFSAIKKGSNEAFHGADDWRLYDLDRPKPAGRIRQAFTQRTIQGFMPT</sequence>